<dbReference type="AlphaFoldDB" id="A0A8J2SL42"/>
<dbReference type="InterPro" id="IPR040810">
    <property type="entry name" value="F_actin_bund_C"/>
</dbReference>
<dbReference type="EMBL" id="CAKKNE010000002">
    <property type="protein sequence ID" value="CAH0369057.1"/>
    <property type="molecule type" value="Genomic_DNA"/>
</dbReference>
<feature type="non-terminal residue" evidence="2">
    <location>
        <position position="321"/>
    </location>
</feature>
<dbReference type="Pfam" id="PF18060">
    <property type="entry name" value="F_actin_bund_C"/>
    <property type="match status" value="1"/>
</dbReference>
<sequence>ICCGATGRHSASTRCAWTHGHRCKAARRITGNSAGRRATHLTTMAQLLEKPKPQRRQSTQDRFTELGQKDPVDQCEFFLKSFIFALGDQWQDVPRLCTEFQKHAKNTGDSSQNMNHIQAADFLQKHGKTRTGIQRKHEVEDVDINSDGRISFIEYLILHYKAMILGEYYKRHEKEPLEDLSLDGVGITEVGAKLLEELFSMPAGLSPQLEEALETFAAEKKARQKKVDELTAKAEAGGVKGMAARQELRILESGDETETNKLELTLAAAKRKAQKTSGAEAVKNLKEEKEKAAKADADARRAKMKARAAMFDKGGAVAPKA</sequence>
<dbReference type="GO" id="GO:0030863">
    <property type="term" value="C:cortical cytoskeleton"/>
    <property type="evidence" value="ECO:0007669"/>
    <property type="project" value="TreeGrafter"/>
</dbReference>
<dbReference type="GO" id="GO:0051764">
    <property type="term" value="P:actin crosslink formation"/>
    <property type="evidence" value="ECO:0007669"/>
    <property type="project" value="TreeGrafter"/>
</dbReference>
<evidence type="ECO:0000313" key="3">
    <source>
        <dbReference type="Proteomes" id="UP000789595"/>
    </source>
</evidence>
<accession>A0A8J2SL42</accession>
<dbReference type="InterPro" id="IPR018247">
    <property type="entry name" value="EF_Hand_1_Ca_BS"/>
</dbReference>
<keyword evidence="3" id="KW-1185">Reference proteome</keyword>
<evidence type="ECO:0000313" key="2">
    <source>
        <dbReference type="EMBL" id="CAH0369057.1"/>
    </source>
</evidence>
<dbReference type="OrthoDB" id="29877at2759"/>
<proteinExistence type="predicted"/>
<gene>
    <name evidence="2" type="ORF">PECAL_2P21630</name>
</gene>
<reference evidence="2" key="1">
    <citation type="submission" date="2021-11" db="EMBL/GenBank/DDBJ databases">
        <authorList>
            <consortium name="Genoscope - CEA"/>
            <person name="William W."/>
        </authorList>
    </citation>
    <scope>NUCLEOTIDE SEQUENCE</scope>
</reference>
<dbReference type="InterPro" id="IPR053356">
    <property type="entry name" value="Calcium-reg_actin-bundling"/>
</dbReference>
<dbReference type="PANTHER" id="PTHR37009:SF2">
    <property type="entry name" value="TOLA PROTEIN"/>
    <property type="match status" value="1"/>
</dbReference>
<organism evidence="2 3">
    <name type="scientific">Pelagomonas calceolata</name>
    <dbReference type="NCBI Taxonomy" id="35677"/>
    <lineage>
        <taxon>Eukaryota</taxon>
        <taxon>Sar</taxon>
        <taxon>Stramenopiles</taxon>
        <taxon>Ochrophyta</taxon>
        <taxon>Pelagophyceae</taxon>
        <taxon>Pelagomonadales</taxon>
        <taxon>Pelagomonadaceae</taxon>
        <taxon>Pelagomonas</taxon>
    </lineage>
</organism>
<dbReference type="PANTHER" id="PTHR37009">
    <property type="entry name" value="EF-HAND DOMAIN-CONTAINING PROTEIN"/>
    <property type="match status" value="1"/>
</dbReference>
<dbReference type="GO" id="GO:0051015">
    <property type="term" value="F:actin filament binding"/>
    <property type="evidence" value="ECO:0007669"/>
    <property type="project" value="TreeGrafter"/>
</dbReference>
<evidence type="ECO:0000259" key="1">
    <source>
        <dbReference type="Pfam" id="PF18060"/>
    </source>
</evidence>
<protein>
    <recommendedName>
        <fullName evidence="1">Calcium-regulated actin-bundling protein C-terminal domain-containing protein</fullName>
    </recommendedName>
</protein>
<dbReference type="PROSITE" id="PS00018">
    <property type="entry name" value="EF_HAND_1"/>
    <property type="match status" value="1"/>
</dbReference>
<name>A0A8J2SL42_9STRA</name>
<dbReference type="GO" id="GO:0030046">
    <property type="term" value="P:parallel actin filament bundle assembly"/>
    <property type="evidence" value="ECO:0007669"/>
    <property type="project" value="TreeGrafter"/>
</dbReference>
<dbReference type="Proteomes" id="UP000789595">
    <property type="component" value="Unassembled WGS sequence"/>
</dbReference>
<comment type="caution">
    <text evidence="2">The sequence shown here is derived from an EMBL/GenBank/DDBJ whole genome shotgun (WGS) entry which is preliminary data.</text>
</comment>
<feature type="domain" description="Calcium-regulated actin-bundling protein C-terminal" evidence="1">
    <location>
        <begin position="210"/>
        <end position="292"/>
    </location>
</feature>